<comment type="caution">
    <text evidence="4">The sequence shown here is derived from an EMBL/GenBank/DDBJ whole genome shotgun (WGS) entry which is preliminary data.</text>
</comment>
<reference evidence="4 5" key="1">
    <citation type="submission" date="2018-08" db="EMBL/GenBank/DDBJ databases">
        <title>A genome reference for cultivated species of the human gut microbiota.</title>
        <authorList>
            <person name="Zou Y."/>
            <person name="Xue W."/>
            <person name="Luo G."/>
        </authorList>
    </citation>
    <scope>NUCLEOTIDE SEQUENCE [LARGE SCALE GENOMIC DNA]</scope>
    <source>
        <strain evidence="4 5">OM07-13</strain>
    </source>
</reference>
<feature type="domain" description="NADAR" evidence="3">
    <location>
        <begin position="9"/>
        <end position="139"/>
    </location>
</feature>
<dbReference type="EMBL" id="QSTP01000005">
    <property type="protein sequence ID" value="RGM72153.1"/>
    <property type="molecule type" value="Genomic_DNA"/>
</dbReference>
<dbReference type="RefSeq" id="WP_117718662.1">
    <property type="nucleotide sequence ID" value="NZ_QSTP01000005.1"/>
</dbReference>
<dbReference type="AlphaFoldDB" id="A0A3E4YC62"/>
<comment type="catalytic activity">
    <reaction evidence="2">
        <text>2,5-diamino-6-hydroxy-4-(5-phosphoribosylamino)-pyrimidine + H2O = 2,5,6-triamino-4-hydroxypyrimidine + D-ribose 5-phosphate</text>
        <dbReference type="Rhea" id="RHEA:23436"/>
        <dbReference type="ChEBI" id="CHEBI:15377"/>
        <dbReference type="ChEBI" id="CHEBI:58614"/>
        <dbReference type="ChEBI" id="CHEBI:78346"/>
        <dbReference type="ChEBI" id="CHEBI:137796"/>
    </reaction>
</comment>
<dbReference type="SUPFAM" id="SSF143990">
    <property type="entry name" value="YbiA-like"/>
    <property type="match status" value="1"/>
</dbReference>
<evidence type="ECO:0000313" key="4">
    <source>
        <dbReference type="EMBL" id="RGM72153.1"/>
    </source>
</evidence>
<evidence type="ECO:0000259" key="3">
    <source>
        <dbReference type="Pfam" id="PF08719"/>
    </source>
</evidence>
<gene>
    <name evidence="4" type="ORF">DXB99_06340</name>
</gene>
<evidence type="ECO:0000313" key="5">
    <source>
        <dbReference type="Proteomes" id="UP000260758"/>
    </source>
</evidence>
<protein>
    <submittedName>
        <fullName evidence="4">DUF1768 domain-containing protein</fullName>
    </submittedName>
</protein>
<proteinExistence type="predicted"/>
<dbReference type="InterPro" id="IPR037238">
    <property type="entry name" value="YbiA-like_sf"/>
</dbReference>
<evidence type="ECO:0000256" key="2">
    <source>
        <dbReference type="ARBA" id="ARBA00000751"/>
    </source>
</evidence>
<dbReference type="InterPro" id="IPR012816">
    <property type="entry name" value="NADAR"/>
</dbReference>
<dbReference type="NCBIfam" id="TIGR02464">
    <property type="entry name" value="ribofla_fusion"/>
    <property type="match status" value="1"/>
</dbReference>
<accession>A0A3E4YC62</accession>
<sequence>MNKIDSFRKQYYFLSNFYERNVEYNGLTYKNNEAAFQAQKCKTEEEKLQFINLNASEAKKLGRKVSLRADWEDIKVNVMRDVVKAKFEQNGDLKDALLATNDAYLEEGNTWGDRTWGTVNGSGANLLGQILMNVREKLKEKENIEEIDYYER</sequence>
<dbReference type="Pfam" id="PF08719">
    <property type="entry name" value="NADAR"/>
    <property type="match status" value="1"/>
</dbReference>
<dbReference type="Proteomes" id="UP000260758">
    <property type="component" value="Unassembled WGS sequence"/>
</dbReference>
<name>A0A3E4YC62_9FIRM</name>
<dbReference type="Gene3D" id="1.10.357.40">
    <property type="entry name" value="YbiA-like"/>
    <property type="match status" value="1"/>
</dbReference>
<organism evidence="4 5">
    <name type="scientific">Agathobacter rectalis</name>
    <dbReference type="NCBI Taxonomy" id="39491"/>
    <lineage>
        <taxon>Bacteria</taxon>
        <taxon>Bacillati</taxon>
        <taxon>Bacillota</taxon>
        <taxon>Clostridia</taxon>
        <taxon>Lachnospirales</taxon>
        <taxon>Lachnospiraceae</taxon>
        <taxon>Agathobacter</taxon>
    </lineage>
</organism>
<comment type="catalytic activity">
    <reaction evidence="1">
        <text>5-amino-6-(5-phospho-D-ribosylamino)uracil + H2O = 5,6-diaminouracil + D-ribose 5-phosphate</text>
        <dbReference type="Rhea" id="RHEA:55020"/>
        <dbReference type="ChEBI" id="CHEBI:15377"/>
        <dbReference type="ChEBI" id="CHEBI:46252"/>
        <dbReference type="ChEBI" id="CHEBI:58453"/>
        <dbReference type="ChEBI" id="CHEBI:78346"/>
    </reaction>
</comment>
<dbReference type="CDD" id="cd15457">
    <property type="entry name" value="NADAR"/>
    <property type="match status" value="1"/>
</dbReference>
<evidence type="ECO:0000256" key="1">
    <source>
        <dbReference type="ARBA" id="ARBA00000022"/>
    </source>
</evidence>